<dbReference type="AlphaFoldDB" id="A0AAU8PNL6"/>
<protein>
    <submittedName>
        <fullName evidence="1">DUF3800 domain-containing protein</fullName>
    </submittedName>
</protein>
<dbReference type="EMBL" id="CP003540">
    <property type="protein sequence ID" value="AFK17098.2"/>
    <property type="molecule type" value="Genomic_DNA"/>
</dbReference>
<sequence>MYNLFVDESYQHSHYYVAGVLVDEKQCRDLEARLDDLAQGIQTRNQWLAPPEFHGHALMNGLDDWKSLSGHFGACVNIYQKVMHAIQNSGARVYLEGVDVKRLNARYKYPDSPHEIALRHTLERVNEYCAIAGQMCKVIADTVP</sequence>
<evidence type="ECO:0000313" key="2">
    <source>
        <dbReference type="Proteomes" id="UP000006465"/>
    </source>
</evidence>
<dbReference type="RefSeq" id="WP_075140836.1">
    <property type="nucleotide sequence ID" value="NC_017945.3"/>
</dbReference>
<dbReference type="KEGG" id="coe:CP258_07470"/>
<evidence type="ECO:0000313" key="1">
    <source>
        <dbReference type="EMBL" id="AFK17098.2"/>
    </source>
</evidence>
<proteinExistence type="predicted"/>
<accession>A0AAU8PNL6</accession>
<gene>
    <name evidence="1" type="ORF">CP258_07470</name>
</gene>
<dbReference type="Proteomes" id="UP000006465">
    <property type="component" value="Chromosome"/>
</dbReference>
<reference evidence="1 2" key="1">
    <citation type="journal article" date="2013" name="J. Biotechnol.">
        <title>Genome sequence of Corynebacterium pseudotuberculosis biovar equi strain 258 and prediction of antigenic targets to improve biotechnological vaccine production.</title>
        <authorList>
            <person name="Soares S.C."/>
            <person name="Trost E."/>
            <person name="Ramos R.T."/>
            <person name="Carneiro A.R."/>
            <person name="Santos A.R."/>
            <person name="Pinto A.C."/>
            <person name="Barbosa E."/>
            <person name="Aburjaile F."/>
            <person name="Ali A."/>
            <person name="Diniz C.A."/>
            <person name="Hassan S.S."/>
            <person name="Fiaux K."/>
            <person name="Guimaraes L.C."/>
            <person name="Bakhtiar S.M."/>
            <person name="Pereira U."/>
            <person name="Almeida S.S."/>
            <person name="Abreu V.A."/>
            <person name="Rocha F.S."/>
            <person name="Dorella F.A."/>
            <person name="Miyoshi A."/>
            <person name="Silva A."/>
            <person name="Azevedo V."/>
            <person name="Tauch A."/>
        </authorList>
    </citation>
    <scope>NUCLEOTIDE SEQUENCE [LARGE SCALE GENOMIC DNA]</scope>
    <source>
        <strain evidence="1 2">258</strain>
    </source>
</reference>
<organism evidence="1 2">
    <name type="scientific">Corynebacterium pseudotuberculosis 258</name>
    <dbReference type="NCBI Taxonomy" id="1168865"/>
    <lineage>
        <taxon>Bacteria</taxon>
        <taxon>Bacillati</taxon>
        <taxon>Actinomycetota</taxon>
        <taxon>Actinomycetes</taxon>
        <taxon>Mycobacteriales</taxon>
        <taxon>Corynebacteriaceae</taxon>
        <taxon>Corynebacterium</taxon>
    </lineage>
</organism>
<name>A0AAU8PNL6_CORPS</name>